<dbReference type="PRINTS" id="PR00081">
    <property type="entry name" value="GDHRDH"/>
</dbReference>
<accession>A0A8J4PR85</accession>
<name>A0A8J4PR85_9MYCE</name>
<evidence type="ECO:0000313" key="5">
    <source>
        <dbReference type="EMBL" id="KAF2072753.1"/>
    </source>
</evidence>
<evidence type="ECO:0000256" key="4">
    <source>
        <dbReference type="SAM" id="Phobius"/>
    </source>
</evidence>
<dbReference type="GO" id="GO:0016491">
    <property type="term" value="F:oxidoreductase activity"/>
    <property type="evidence" value="ECO:0007669"/>
    <property type="project" value="UniProtKB-KW"/>
</dbReference>
<evidence type="ECO:0000256" key="1">
    <source>
        <dbReference type="ARBA" id="ARBA00006484"/>
    </source>
</evidence>
<keyword evidence="6" id="KW-1185">Reference proteome</keyword>
<dbReference type="Proteomes" id="UP000695562">
    <property type="component" value="Unassembled WGS sequence"/>
</dbReference>
<reference evidence="5" key="1">
    <citation type="submission" date="2020-01" db="EMBL/GenBank/DDBJ databases">
        <title>Development of genomics and gene disruption for Polysphondylium violaceum indicates a role for the polyketide synthase stlB in stalk morphogenesis.</title>
        <authorList>
            <person name="Narita B."/>
            <person name="Kawabe Y."/>
            <person name="Kin K."/>
            <person name="Saito T."/>
            <person name="Gibbs R."/>
            <person name="Kuspa A."/>
            <person name="Muzny D."/>
            <person name="Queller D."/>
            <person name="Richards S."/>
            <person name="Strassman J."/>
            <person name="Sucgang R."/>
            <person name="Worley K."/>
            <person name="Schaap P."/>
        </authorList>
    </citation>
    <scope>NUCLEOTIDE SEQUENCE</scope>
    <source>
        <strain evidence="5">QSvi11</strain>
    </source>
</reference>
<evidence type="ECO:0000313" key="6">
    <source>
        <dbReference type="Proteomes" id="UP000695562"/>
    </source>
</evidence>
<keyword evidence="4" id="KW-1133">Transmembrane helix</keyword>
<dbReference type="OrthoDB" id="1933717at2759"/>
<dbReference type="PANTHER" id="PTHR42901:SF1">
    <property type="entry name" value="ALCOHOL DEHYDROGENASE"/>
    <property type="match status" value="1"/>
</dbReference>
<feature type="transmembrane region" description="Helical" evidence="4">
    <location>
        <begin position="12"/>
        <end position="30"/>
    </location>
</feature>
<dbReference type="PANTHER" id="PTHR42901">
    <property type="entry name" value="ALCOHOL DEHYDROGENASE"/>
    <property type="match status" value="1"/>
</dbReference>
<dbReference type="AlphaFoldDB" id="A0A8J4PR85"/>
<sequence>MEYIKKVINPYNRYILLGLLAGIPVLGMFFNKKRVIKGKLVIVTGASSGIGKCTTYELAKQGCHLIIIARSIQVLKEMEVEIKEKYNVSVFAIQADLSLESELENVQQSIDEILIENPMLGPIEILINCAGSGKWKFNEETSYKESLEMISLPYLAAFNMSSYVTNKMLRNGSGCIVNINSPVSLIPWQGCAGYASSRFALRGFTECLRNDLHGTGIDVIEVIPGESDSNYFASNQIGRANFPYVASFFPNISPADVGKEIVYAIVNKKKTHIVPLSVRLLLYFTFLKDVFFFKYLFNKLLQTPVGKERSSQIKQFQKEKKIKDQ</sequence>
<keyword evidence="4" id="KW-0812">Transmembrane</keyword>
<keyword evidence="2" id="KW-0560">Oxidoreductase</keyword>
<evidence type="ECO:0000256" key="2">
    <source>
        <dbReference type="ARBA" id="ARBA00023002"/>
    </source>
</evidence>
<dbReference type="InterPro" id="IPR036291">
    <property type="entry name" value="NAD(P)-bd_dom_sf"/>
</dbReference>
<protein>
    <submittedName>
        <fullName evidence="5">Uncharacterized protein</fullName>
    </submittedName>
</protein>
<dbReference type="PRINTS" id="PR00080">
    <property type="entry name" value="SDRFAMILY"/>
</dbReference>
<keyword evidence="4" id="KW-0472">Membrane</keyword>
<proteinExistence type="inferred from homology"/>
<dbReference type="Pfam" id="PF00106">
    <property type="entry name" value="adh_short"/>
    <property type="match status" value="1"/>
</dbReference>
<evidence type="ECO:0000256" key="3">
    <source>
        <dbReference type="RuleBase" id="RU000363"/>
    </source>
</evidence>
<dbReference type="EMBL" id="AJWJ01000251">
    <property type="protein sequence ID" value="KAF2072753.1"/>
    <property type="molecule type" value="Genomic_DNA"/>
</dbReference>
<organism evidence="5 6">
    <name type="scientific">Polysphondylium violaceum</name>
    <dbReference type="NCBI Taxonomy" id="133409"/>
    <lineage>
        <taxon>Eukaryota</taxon>
        <taxon>Amoebozoa</taxon>
        <taxon>Evosea</taxon>
        <taxon>Eumycetozoa</taxon>
        <taxon>Dictyostelia</taxon>
        <taxon>Dictyosteliales</taxon>
        <taxon>Dictyosteliaceae</taxon>
        <taxon>Polysphondylium</taxon>
    </lineage>
</organism>
<dbReference type="SUPFAM" id="SSF51735">
    <property type="entry name" value="NAD(P)-binding Rossmann-fold domains"/>
    <property type="match status" value="1"/>
</dbReference>
<dbReference type="Gene3D" id="3.40.50.720">
    <property type="entry name" value="NAD(P)-binding Rossmann-like Domain"/>
    <property type="match status" value="1"/>
</dbReference>
<gene>
    <name evidence="5" type="ORF">CYY_005941</name>
</gene>
<comment type="caution">
    <text evidence="5">The sequence shown here is derived from an EMBL/GenBank/DDBJ whole genome shotgun (WGS) entry which is preliminary data.</text>
</comment>
<dbReference type="InterPro" id="IPR002347">
    <property type="entry name" value="SDR_fam"/>
</dbReference>
<comment type="similarity">
    <text evidence="1 3">Belongs to the short-chain dehydrogenases/reductases (SDR) family.</text>
</comment>